<dbReference type="EMBL" id="CP048882">
    <property type="protein sequence ID" value="QPP09893.1"/>
    <property type="molecule type" value="Genomic_DNA"/>
</dbReference>
<organism evidence="1 2">
    <name type="scientific">Streptomyces bathyalis</name>
    <dbReference type="NCBI Taxonomy" id="2710756"/>
    <lineage>
        <taxon>Bacteria</taxon>
        <taxon>Bacillati</taxon>
        <taxon>Actinomycetota</taxon>
        <taxon>Actinomycetes</taxon>
        <taxon>Kitasatosporales</taxon>
        <taxon>Streptomycetaceae</taxon>
        <taxon>Streptomyces</taxon>
    </lineage>
</organism>
<dbReference type="KEGG" id="sbat:G4Z16_29675"/>
<dbReference type="AlphaFoldDB" id="A0A7T1WT59"/>
<dbReference type="Proteomes" id="UP000595046">
    <property type="component" value="Chromosome"/>
</dbReference>
<reference evidence="2" key="1">
    <citation type="submission" date="2020-02" db="EMBL/GenBank/DDBJ databases">
        <title>Streptomyces sp. ASO4wet.</title>
        <authorList>
            <person name="Risdian C."/>
            <person name="Landwehr W."/>
            <person name="Schupp P."/>
            <person name="Wink J."/>
        </authorList>
    </citation>
    <scope>NUCLEOTIDE SEQUENCE [LARGE SCALE GENOMIC DNA]</scope>
    <source>
        <strain evidence="2">ASO4wet</strain>
    </source>
</reference>
<keyword evidence="2" id="KW-1185">Reference proteome</keyword>
<name>A0A7T1WT59_9ACTN</name>
<sequence length="65" mass="7284">MKFLLEVDMGDTAFDGNAASELGRILRFWGGNLRHYELKPGTGETLYDSAYRDVGRWAVVADDES</sequence>
<accession>A0A7T1WT59</accession>
<evidence type="ECO:0000313" key="1">
    <source>
        <dbReference type="EMBL" id="QPP09893.1"/>
    </source>
</evidence>
<dbReference type="RefSeq" id="WP_197353652.1">
    <property type="nucleotide sequence ID" value="NZ_CP048882.1"/>
</dbReference>
<evidence type="ECO:0000313" key="2">
    <source>
        <dbReference type="Proteomes" id="UP000595046"/>
    </source>
</evidence>
<gene>
    <name evidence="1" type="ORF">G4Z16_29675</name>
</gene>
<proteinExistence type="predicted"/>
<protein>
    <submittedName>
        <fullName evidence="1">Uncharacterized protein</fullName>
    </submittedName>
</protein>